<evidence type="ECO:0000256" key="7">
    <source>
        <dbReference type="SAM" id="MobiDB-lite"/>
    </source>
</evidence>
<dbReference type="CDD" id="cd00200">
    <property type="entry name" value="WD40"/>
    <property type="match status" value="1"/>
</dbReference>
<keyword evidence="2 6" id="KW-0853">WD repeat</keyword>
<gene>
    <name evidence="9" type="ORF">ZT1E4_G6280</name>
</gene>
<feature type="compositionally biased region" description="Low complexity" evidence="7">
    <location>
        <begin position="1241"/>
        <end position="1250"/>
    </location>
</feature>
<dbReference type="Pfam" id="PF04003">
    <property type="entry name" value="Utp12"/>
    <property type="match status" value="1"/>
</dbReference>
<dbReference type="InterPro" id="IPR001680">
    <property type="entry name" value="WD40_rpt"/>
</dbReference>
<organism evidence="9 10">
    <name type="scientific">Zymoseptoria tritici ST99CH_1E4</name>
    <dbReference type="NCBI Taxonomy" id="1276532"/>
    <lineage>
        <taxon>Eukaryota</taxon>
        <taxon>Fungi</taxon>
        <taxon>Dikarya</taxon>
        <taxon>Ascomycota</taxon>
        <taxon>Pezizomycotina</taxon>
        <taxon>Dothideomycetes</taxon>
        <taxon>Dothideomycetidae</taxon>
        <taxon>Mycosphaerellales</taxon>
        <taxon>Mycosphaerellaceae</taxon>
        <taxon>Zymoseptoria</taxon>
    </lineage>
</organism>
<evidence type="ECO:0000256" key="4">
    <source>
        <dbReference type="ARBA" id="ARBA00023242"/>
    </source>
</evidence>
<dbReference type="GO" id="GO:0034388">
    <property type="term" value="C:Pwp2p-containing subcomplex of 90S preribosome"/>
    <property type="evidence" value="ECO:0007669"/>
    <property type="project" value="TreeGrafter"/>
</dbReference>
<feature type="compositionally biased region" description="Basic residues" evidence="7">
    <location>
        <begin position="313"/>
        <end position="323"/>
    </location>
</feature>
<dbReference type="SUPFAM" id="SSF50978">
    <property type="entry name" value="WD40 repeat-like"/>
    <property type="match status" value="2"/>
</dbReference>
<dbReference type="PRINTS" id="PR00320">
    <property type="entry name" value="GPROTEINBRPT"/>
</dbReference>
<feature type="repeat" description="WD" evidence="6">
    <location>
        <begin position="107"/>
        <end position="148"/>
    </location>
</feature>
<proteinExistence type="inferred from homology"/>
<dbReference type="FunFam" id="2.130.10.10:FF:000157">
    <property type="entry name" value="WD repeat domain 3"/>
    <property type="match status" value="1"/>
</dbReference>
<dbReference type="Pfam" id="PF25173">
    <property type="entry name" value="Beta-prop_WDR3_1st"/>
    <property type="match status" value="1"/>
</dbReference>
<dbReference type="GO" id="GO:0030490">
    <property type="term" value="P:maturation of SSU-rRNA"/>
    <property type="evidence" value="ECO:0007669"/>
    <property type="project" value="TreeGrafter"/>
</dbReference>
<dbReference type="PROSITE" id="PS00678">
    <property type="entry name" value="WD_REPEATS_1"/>
    <property type="match status" value="1"/>
</dbReference>
<comment type="similarity">
    <text evidence="5">Belongs to the WD repeat WDR3/UTP12 family.</text>
</comment>
<dbReference type="InterPro" id="IPR015943">
    <property type="entry name" value="WD40/YVTN_repeat-like_dom_sf"/>
</dbReference>
<evidence type="ECO:0000256" key="6">
    <source>
        <dbReference type="PROSITE-ProRule" id="PRU00221"/>
    </source>
</evidence>
<dbReference type="PANTHER" id="PTHR19853">
    <property type="entry name" value="WD REPEAT CONTAINING PROTEIN 3 WDR3"/>
    <property type="match status" value="1"/>
</dbReference>
<feature type="region of interest" description="Disordered" evidence="7">
    <location>
        <begin position="1232"/>
        <end position="1267"/>
    </location>
</feature>
<dbReference type="Proteomes" id="UP000245764">
    <property type="component" value="Chromosome 5"/>
</dbReference>
<dbReference type="GO" id="GO:0030515">
    <property type="term" value="F:snoRNA binding"/>
    <property type="evidence" value="ECO:0007669"/>
    <property type="project" value="TreeGrafter"/>
</dbReference>
<feature type="repeat" description="WD" evidence="6">
    <location>
        <begin position="499"/>
        <end position="530"/>
    </location>
</feature>
<feature type="repeat" description="WD" evidence="6">
    <location>
        <begin position="598"/>
        <end position="639"/>
    </location>
</feature>
<dbReference type="InterPro" id="IPR007148">
    <property type="entry name" value="SSU_processome_Utp12"/>
</dbReference>
<feature type="region of interest" description="Disordered" evidence="7">
    <location>
        <begin position="1145"/>
        <end position="1175"/>
    </location>
</feature>
<accession>A0A2H1GHG5</accession>
<dbReference type="Pfam" id="PF25172">
    <property type="entry name" value="Beta-prop_WDR3_2nd"/>
    <property type="match status" value="1"/>
</dbReference>
<evidence type="ECO:0000256" key="3">
    <source>
        <dbReference type="ARBA" id="ARBA00022737"/>
    </source>
</evidence>
<dbReference type="InterPro" id="IPR019775">
    <property type="entry name" value="WD40_repeat_CS"/>
</dbReference>
<feature type="domain" description="Small-subunit processome Utp12" evidence="8">
    <location>
        <begin position="824"/>
        <end position="925"/>
    </location>
</feature>
<dbReference type="GO" id="GO:0032040">
    <property type="term" value="C:small-subunit processome"/>
    <property type="evidence" value="ECO:0007669"/>
    <property type="project" value="TreeGrafter"/>
</dbReference>
<sequence length="1520" mass="167429">MVRSYRKYEAGPAFSTICTATSNIVWTSDGSSRNAGAGKAFVGANEEVLCWDVKKGELLSRWQDKDNKSEATCITQCEIQPDLVAVGYTDGSIRIWDSLSGQIVVSFNGHRSAVTHLQFDREGSRLASGSKDTDIIIWNLLSETAEFRLRGHKDQITGIAFLSTPLSGTLDSEGDAASGDVEEKYLLSTSKDALVKIWDLTSPHCIETHVAQTSGECWALGMSPDGAGCITAGNDGEMKVWRLDTVALARLNANVDGGKKEDILTSQGIIHRQGKDRTIGISFHPHQDYVAIHGSEKAAEIWRIRSADELHRHMQRKRKRRREKAAAAGETLGPEKDEALEAPEVTDVFVPFVIVRTGGKARSLSWVTMGSKTAKEIQILVATTNNQLELYKVANHRSQQGSATREAPDYSRSLGVDLPGHRTDIRTLALSSDDRMLASASAGALKVWNLRTQSCLRTLECGQALCSAFLPGDRMVLLGTKSGELELYDISTSTLIEKIAAHDGAIWTLAVHPDGRSVVTGSADKSAKFWRFDVVDEDIPGTRRTTQRLKLTQTRQLKVSDDVLSVCFSPDQKYLALSTLDNTVKLFFVDTLKPYHILYGHKLPVLNCSISSDSKLIATCSADKNVRIWGLDFGDCHKAFFAHQDSVMQVGFIPHPVEADERHTVFSASKDGVLKSWDADKFEQIQKLEGHHGEIWAMAVSQTGDTVVTASHDKSIRIWSVGDDLVFLEEERERELEEMYESTLAQNLDRDFKDEDEQNNDVAAASKQTIGTLTHGEKIMEALEAGLPDLELMRGYERDKLRNPKMAVPQRNPIFLALGNISAEEHVLRTLRRVPAPALNDALLVIPFSTLPTLFTFLRIFLQKRMQPELAWRITYFMLQAHMTQIVASKQLKGILTDVYEAYEKWQEEEQRVMGFNLAGLEIMSREAREIETDMGYVDEPVEEDRGLQKGRKKRAFASMAYFTSSSVNFTSFIDFTSFRRHTAPHKKMSDSSGGQEIISCGCMPCAQFSSTVGQINSLLGRDHYKDIGQKAVDEHLFETMRALKRAWACLQMQRSHQPRGFFLKQALLQRQALLQVHAPPPTARPRPISTSASDAAKSMHPARAALLKRPVSSDDLDGSDAAYTAKRARVDSLIDAGRALATSGAANTDVVSRERLPAPSSARSGGSKEHYRPSPMIAERSGTLDSYRPNSALIDRLARIDSYRPLPATSGDRCATVDSYRPPTLRLTRLTGGVEPSHPPSASKAPAGSVGDIGHPPAHWRGGWDRDKDSILVRSPKAKVATGYAPPLLPTLTGCLKHELSPPKSRTPEINADAVGLLRSSSPLPSAEIERKTVEEAAPAKSADDRAYGRLVAEIAGQMLKSGEKSASQSGSNSGCGNCTDGTDTNNARSGDLEGRASFGASACCGSCGAKNREVWSLCVCNNRMCCDCWIKLCVLAEHRHCVTCGGEASFILTESVELRHDDFRVWDMEMQDFALAVHYSTEITLRAVIDRLQDVPWACDLWKGEGSTTMEEAFVDYV</sequence>
<feature type="region of interest" description="Disordered" evidence="7">
    <location>
        <begin position="1078"/>
        <end position="1102"/>
    </location>
</feature>
<dbReference type="InterPro" id="IPR020472">
    <property type="entry name" value="WD40_PAC1"/>
</dbReference>
<evidence type="ECO:0000259" key="8">
    <source>
        <dbReference type="Pfam" id="PF04003"/>
    </source>
</evidence>
<reference evidence="10" key="1">
    <citation type="submission" date="2017-05" db="EMBL/GenBank/DDBJ databases">
        <authorList>
            <person name="Song R."/>
            <person name="Chenine A.L."/>
            <person name="Ruprecht R.M."/>
        </authorList>
    </citation>
    <scope>NUCLEOTIDE SEQUENCE [LARGE SCALE GENOMIC DNA]</scope>
</reference>
<dbReference type="SMART" id="SM00320">
    <property type="entry name" value="WD40"/>
    <property type="match status" value="11"/>
</dbReference>
<dbReference type="PANTHER" id="PTHR19853:SF0">
    <property type="entry name" value="WD REPEAT-CONTAINING PROTEIN 3"/>
    <property type="match status" value="1"/>
</dbReference>
<feature type="region of interest" description="Disordered" evidence="7">
    <location>
        <begin position="313"/>
        <end position="338"/>
    </location>
</feature>
<keyword evidence="4" id="KW-0539">Nucleus</keyword>
<evidence type="ECO:0000256" key="1">
    <source>
        <dbReference type="ARBA" id="ARBA00004604"/>
    </source>
</evidence>
<dbReference type="PROSITE" id="PS50082">
    <property type="entry name" value="WD_REPEATS_2"/>
    <property type="match status" value="8"/>
</dbReference>
<feature type="repeat" description="WD" evidence="6">
    <location>
        <begin position="182"/>
        <end position="208"/>
    </location>
</feature>
<dbReference type="InterPro" id="IPR036322">
    <property type="entry name" value="WD40_repeat_dom_sf"/>
</dbReference>
<feature type="repeat" description="WD" evidence="6">
    <location>
        <begin position="418"/>
        <end position="458"/>
    </location>
</feature>
<dbReference type="InterPro" id="IPR051570">
    <property type="entry name" value="TBC1_cilium_biogenesis"/>
</dbReference>
<evidence type="ECO:0000256" key="2">
    <source>
        <dbReference type="ARBA" id="ARBA00022574"/>
    </source>
</evidence>
<protein>
    <recommendedName>
        <fullName evidence="8">Small-subunit processome Utp12 domain-containing protein</fullName>
    </recommendedName>
</protein>
<name>A0A2H1GHG5_ZYMTR</name>
<evidence type="ECO:0000313" key="9">
    <source>
        <dbReference type="EMBL" id="SMR53005.1"/>
    </source>
</evidence>
<dbReference type="EMBL" id="LT854257">
    <property type="protein sequence ID" value="SMR53005.1"/>
    <property type="molecule type" value="Genomic_DNA"/>
</dbReference>
<dbReference type="PROSITE" id="PS50294">
    <property type="entry name" value="WD_REPEATS_REGION"/>
    <property type="match status" value="4"/>
</dbReference>
<keyword evidence="3" id="KW-0677">Repeat</keyword>
<comment type="subcellular location">
    <subcellularLocation>
        <location evidence="1">Nucleus</location>
        <location evidence="1">Nucleolus</location>
    </subcellularLocation>
</comment>
<feature type="repeat" description="WD" evidence="6">
    <location>
        <begin position="83"/>
        <end position="106"/>
    </location>
</feature>
<dbReference type="FunFam" id="2.130.10.10:FF:000178">
    <property type="entry name" value="WD repeat domain 3"/>
    <property type="match status" value="1"/>
</dbReference>
<evidence type="ECO:0000313" key="10">
    <source>
        <dbReference type="Proteomes" id="UP000245764"/>
    </source>
</evidence>
<evidence type="ECO:0000256" key="5">
    <source>
        <dbReference type="ARBA" id="ARBA00038229"/>
    </source>
</evidence>
<dbReference type="Gene3D" id="2.130.10.10">
    <property type="entry name" value="YVTN repeat-like/Quinoprotein amine dehydrogenase"/>
    <property type="match status" value="3"/>
</dbReference>
<feature type="repeat" description="WD" evidence="6">
    <location>
        <begin position="640"/>
        <end position="687"/>
    </location>
</feature>
<feature type="repeat" description="WD" evidence="6">
    <location>
        <begin position="688"/>
        <end position="721"/>
    </location>
</feature>